<evidence type="ECO:0000256" key="2">
    <source>
        <dbReference type="ARBA" id="ARBA00004881"/>
    </source>
</evidence>
<evidence type="ECO:0000256" key="1">
    <source>
        <dbReference type="ARBA" id="ARBA00004323"/>
    </source>
</evidence>
<keyword evidence="3" id="KW-0328">Glycosyltransferase</keyword>
<proteinExistence type="predicted"/>
<dbReference type="GO" id="GO:0000139">
    <property type="term" value="C:Golgi membrane"/>
    <property type="evidence" value="ECO:0007669"/>
    <property type="project" value="UniProtKB-SubCell"/>
</dbReference>
<organism evidence="9 10">
    <name type="scientific">Miscanthus lutarioriparius</name>
    <dbReference type="NCBI Taxonomy" id="422564"/>
    <lineage>
        <taxon>Eukaryota</taxon>
        <taxon>Viridiplantae</taxon>
        <taxon>Streptophyta</taxon>
        <taxon>Embryophyta</taxon>
        <taxon>Tracheophyta</taxon>
        <taxon>Spermatophyta</taxon>
        <taxon>Magnoliopsida</taxon>
        <taxon>Liliopsida</taxon>
        <taxon>Poales</taxon>
        <taxon>Poaceae</taxon>
        <taxon>PACMAD clade</taxon>
        <taxon>Panicoideae</taxon>
        <taxon>Andropogonodae</taxon>
        <taxon>Andropogoneae</taxon>
        <taxon>Saccharinae</taxon>
        <taxon>Miscanthus</taxon>
    </lineage>
</organism>
<dbReference type="EMBL" id="CAJGYO010000008">
    <property type="protein sequence ID" value="CAD6249235.1"/>
    <property type="molecule type" value="Genomic_DNA"/>
</dbReference>
<dbReference type="Proteomes" id="UP000604825">
    <property type="component" value="Unassembled WGS sequence"/>
</dbReference>
<dbReference type="InterPro" id="IPR038635">
    <property type="entry name" value="CCR4-NOT_su2/3/5_C_sf"/>
</dbReference>
<evidence type="ECO:0000313" key="9">
    <source>
        <dbReference type="EMBL" id="CAD6249235.1"/>
    </source>
</evidence>
<dbReference type="PANTHER" id="PTHR20961">
    <property type="entry name" value="GLYCOSYLTRANSFERASE"/>
    <property type="match status" value="1"/>
</dbReference>
<protein>
    <submittedName>
        <fullName evidence="9">Uncharacterized protein</fullName>
    </submittedName>
</protein>
<dbReference type="OrthoDB" id="529273at2759"/>
<evidence type="ECO:0000256" key="5">
    <source>
        <dbReference type="ARBA" id="ARBA00023180"/>
    </source>
</evidence>
<evidence type="ECO:0000256" key="6">
    <source>
        <dbReference type="SAM" id="SignalP"/>
    </source>
</evidence>
<keyword evidence="10" id="KW-1185">Reference proteome</keyword>
<evidence type="ECO:0000259" key="8">
    <source>
        <dbReference type="Pfam" id="PF04577"/>
    </source>
</evidence>
<comment type="subcellular location">
    <subcellularLocation>
        <location evidence="1">Golgi apparatus membrane</location>
        <topology evidence="1">Single-pass type II membrane protein</topology>
    </subcellularLocation>
</comment>
<feature type="domain" description="Glycosyltransferase 61 catalytic" evidence="8">
    <location>
        <begin position="227"/>
        <end position="345"/>
    </location>
</feature>
<feature type="chain" id="PRO_5032543232" evidence="6">
    <location>
        <begin position="23"/>
        <end position="461"/>
    </location>
</feature>
<evidence type="ECO:0000313" key="10">
    <source>
        <dbReference type="Proteomes" id="UP000604825"/>
    </source>
</evidence>
<keyword evidence="4" id="KW-0808">Transferase</keyword>
<dbReference type="Pfam" id="PF04153">
    <property type="entry name" value="NOT2_3_5_C"/>
    <property type="match status" value="1"/>
</dbReference>
<gene>
    <name evidence="9" type="ORF">NCGR_LOCUS33073</name>
</gene>
<dbReference type="InterPro" id="IPR007282">
    <property type="entry name" value="NOT2/3/5_C"/>
</dbReference>
<keyword evidence="6" id="KW-0732">Signal</keyword>
<dbReference type="Pfam" id="PF04577">
    <property type="entry name" value="Glyco_transf_61"/>
    <property type="match status" value="1"/>
</dbReference>
<keyword evidence="5" id="KW-0325">Glycoprotein</keyword>
<dbReference type="GO" id="GO:0016763">
    <property type="term" value="F:pentosyltransferase activity"/>
    <property type="evidence" value="ECO:0007669"/>
    <property type="project" value="UniProtKB-ARBA"/>
</dbReference>
<reference evidence="9" key="1">
    <citation type="submission" date="2020-10" db="EMBL/GenBank/DDBJ databases">
        <authorList>
            <person name="Han B."/>
            <person name="Lu T."/>
            <person name="Zhao Q."/>
            <person name="Huang X."/>
            <person name="Zhao Y."/>
        </authorList>
    </citation>
    <scope>NUCLEOTIDE SEQUENCE</scope>
</reference>
<dbReference type="InterPro" id="IPR049625">
    <property type="entry name" value="Glyco_transf_61_cat"/>
</dbReference>
<name>A0A811PSI8_9POAL</name>
<evidence type="ECO:0000256" key="4">
    <source>
        <dbReference type="ARBA" id="ARBA00022679"/>
    </source>
</evidence>
<dbReference type="Gene3D" id="2.30.30.1020">
    <property type="entry name" value="CCR4-NOT complex subunit 2/3/5, C-terminal domain"/>
    <property type="match status" value="1"/>
</dbReference>
<accession>A0A811PSI8</accession>
<dbReference type="PANTHER" id="PTHR20961:SF109">
    <property type="entry name" value="GLYCOSYLTRANSFERASE"/>
    <property type="match status" value="1"/>
</dbReference>
<feature type="domain" description="NOT2/NOT3/NOT5 C-terminal" evidence="7">
    <location>
        <begin position="350"/>
        <end position="405"/>
    </location>
</feature>
<dbReference type="GO" id="GO:0006355">
    <property type="term" value="P:regulation of DNA-templated transcription"/>
    <property type="evidence" value="ECO:0007669"/>
    <property type="project" value="InterPro"/>
</dbReference>
<comment type="pathway">
    <text evidence="2">Glycan metabolism.</text>
</comment>
<feature type="signal peptide" evidence="6">
    <location>
        <begin position="1"/>
        <end position="22"/>
    </location>
</feature>
<evidence type="ECO:0000256" key="3">
    <source>
        <dbReference type="ARBA" id="ARBA00022676"/>
    </source>
</evidence>
<dbReference type="AlphaFoldDB" id="A0A811PSI8"/>
<dbReference type="InterPro" id="IPR007657">
    <property type="entry name" value="Glycosyltransferase_61"/>
</dbReference>
<comment type="caution">
    <text evidence="9">The sequence shown here is derived from an EMBL/GenBank/DDBJ whole genome shotgun (WGS) entry which is preliminary data.</text>
</comment>
<sequence length="461" mass="50722">MHERFAGVFVAAVIFLLAQTFGSHSRSRTCFALSSKLALLRGSSGDGGAGEEIAPATAMVTSVAQVHPPLEPICDLSDRRYDGCEMWGDARTASGANNSVVYFIPPPPQLATAAAATWSIRSQSRKIVDVREVTVRSLDASSLHEAPRCTVRRGVPSVVFALGGLTSNYWHAFSDVLAWFLGKYGRVFRALSRYDVVDLDADDDVVRCYAHLVVGLRGHHRDFDIDPARAPNGYDMLAFREFVRAAYPLPPPGASVALPCKSGGGGTRPRLMLILRGRTRRFVNEGAIMDAIERAGFEVARMDEATSWADVGVVAREVDACDVLVGAHGAGLTNMVFLRAGAVVVQVIPYNRGWFYHKEVRLWFTRTANVEPLVKTHFYERGSYLCFDPEIWDSVRKDNFVLHYELFIVADLVRSKVTWILQIPGSCIYLGLVLLWGFSTGGEDVPDSGMFGGDLRGRLAW</sequence>
<evidence type="ECO:0000259" key="7">
    <source>
        <dbReference type="Pfam" id="PF04153"/>
    </source>
</evidence>